<dbReference type="RefSeq" id="XP_044549531.1">
    <property type="nucleotide sequence ID" value="XM_044692872.1"/>
</dbReference>
<dbReference type="GO" id="GO:0051754">
    <property type="term" value="P:meiotic sister chromatid cohesion, centromeric"/>
    <property type="evidence" value="ECO:0007669"/>
    <property type="project" value="TreeGrafter"/>
</dbReference>
<dbReference type="GO" id="GO:0005524">
    <property type="term" value="F:ATP binding"/>
    <property type="evidence" value="ECO:0007669"/>
    <property type="project" value="InterPro"/>
</dbReference>
<accession>A0AA88KKA1</accession>
<organism evidence="7 8">
    <name type="scientific">Naegleria lovaniensis</name>
    <name type="common">Amoeba</name>
    <dbReference type="NCBI Taxonomy" id="51637"/>
    <lineage>
        <taxon>Eukaryota</taxon>
        <taxon>Discoba</taxon>
        <taxon>Heterolobosea</taxon>
        <taxon>Tetramitia</taxon>
        <taxon>Eutetramitia</taxon>
        <taxon>Vahlkampfiidae</taxon>
        <taxon>Naegleria</taxon>
    </lineage>
</organism>
<reference evidence="7 8" key="1">
    <citation type="journal article" date="2018" name="BMC Genomics">
        <title>The genome of Naegleria lovaniensis, the basis for a comparative approach to unravel pathogenicity factors of the human pathogenic amoeba N. fowleri.</title>
        <authorList>
            <person name="Liechti N."/>
            <person name="Schurch N."/>
            <person name="Bruggmann R."/>
            <person name="Wittwer M."/>
        </authorList>
    </citation>
    <scope>NUCLEOTIDE SEQUENCE [LARGE SCALE GENOMIC DNA]</scope>
    <source>
        <strain evidence="7 8">ATCC 30569</strain>
    </source>
</reference>
<dbReference type="PANTHER" id="PTHR14030">
    <property type="entry name" value="MITOTIC CHECKPOINT SERINE/THREONINE-PROTEIN KINASE BUB1"/>
    <property type="match status" value="1"/>
</dbReference>
<comment type="subcellular location">
    <subcellularLocation>
        <location evidence="1">Chromosome</location>
        <location evidence="1">Centromere</location>
        <location evidence="1">Kinetochore</location>
    </subcellularLocation>
</comment>
<dbReference type="GO" id="GO:0007094">
    <property type="term" value="P:mitotic spindle assembly checkpoint signaling"/>
    <property type="evidence" value="ECO:0007669"/>
    <property type="project" value="InterPro"/>
</dbReference>
<evidence type="ECO:0000256" key="5">
    <source>
        <dbReference type="SAM" id="MobiDB-lite"/>
    </source>
</evidence>
<comment type="caution">
    <text evidence="7">The sequence shown here is derived from an EMBL/GenBank/DDBJ whole genome shotgun (WGS) entry which is preliminary data.</text>
</comment>
<keyword evidence="8" id="KW-1185">Reference proteome</keyword>
<dbReference type="GeneID" id="68095808"/>
<dbReference type="PANTHER" id="PTHR14030:SF4">
    <property type="entry name" value="BUB1 KINASE, ISOFORM A-RELATED"/>
    <property type="match status" value="1"/>
</dbReference>
<dbReference type="Gene3D" id="1.10.510.10">
    <property type="entry name" value="Transferase(Phosphotransferase) domain 1"/>
    <property type="match status" value="1"/>
</dbReference>
<dbReference type="InterPro" id="IPR015661">
    <property type="entry name" value="Bub1/Mad3"/>
</dbReference>
<evidence type="ECO:0000313" key="7">
    <source>
        <dbReference type="EMBL" id="KAG2385538.1"/>
    </source>
</evidence>
<sequence>MSQHLEQKRRQKQIQDAIDKYQTSLKTQQLDIDKEAKALFDLTKFLTRFEENKLAFDSRGNLIRDFLIKHYDAHICDGTGEFPQELYSNQMIWDMWLIFSECYTDDPITNLQALLRFAPSYPKLYETWALLCRKSGLLEEEATVYEEARAREVVYTELLSNMEKEYMEHMSSQQSSLHQIPSQLQSQHRGTIVVETPESSSHRKMMVQASPTLSCAGYDKNLVFNGVTEYTFEELRAMHYLQTTSLIVNHHTETFVSEEKKNLNTTIPYSSTTEISKRPSQAISQHKAEEADEFSFDFASDITRQIPTRKSIVEATPTSYAYRTIDSMFRGEIDSELENNYFEQRKLRKAQEGTLDDKKRKRDDFHHSSQDDDEHGVNDTLKKAKSISTMNNTRQLLPKPISKQPTEKQIQVHRNRSLSAFHQFNKENDESGIMYFEEDEHNLSKTIIISRDETYKYDVKNIPEQLKKFIANGVVNPFSEDVRKICSNIVNISNCFNDSRVSNCKGSSLTDLNSILNELAQKKKNKDSYNSQMLSLKLNTKTYLIEDKLSCHVIQIQDLRNNNGINHRSFALKFRPPNDFYEYYMVEELMRRIPEVDSHRFPNIQRVYVFDKNTLLMEKLVNNITLQRAMESGTKLEETIILYYTLELLNILQSLHNKANMVHNSILPNNLLLLNEDGAELSDWTINGKGWNTKGLMLTDFSKALNLDLFPSHVKFSCAADPKTLPQVFTNVSRHPSSWKYSADTWSVCSILHQLLFKNNMEVLTKQDQYHIKESIRRYWKFKDIWQYLFETLLNQDQRHPNQRPDYSILISMCQQALGSSGDTVKALFLRFIVSLSSK</sequence>
<feature type="region of interest" description="Disordered" evidence="5">
    <location>
        <begin position="344"/>
        <end position="379"/>
    </location>
</feature>
<dbReference type="GO" id="GO:0032991">
    <property type="term" value="C:protein-containing complex"/>
    <property type="evidence" value="ECO:0007669"/>
    <property type="project" value="UniProtKB-ARBA"/>
</dbReference>
<dbReference type="GO" id="GO:0000776">
    <property type="term" value="C:kinetochore"/>
    <property type="evidence" value="ECO:0007669"/>
    <property type="project" value="UniProtKB-KW"/>
</dbReference>
<feature type="domain" description="Protein kinase" evidence="6">
    <location>
        <begin position="464"/>
        <end position="818"/>
    </location>
</feature>
<name>A0AA88KKA1_NAELO</name>
<keyword evidence="4" id="KW-0137">Centromere</keyword>
<dbReference type="AlphaFoldDB" id="A0AA88KKA1"/>
<evidence type="ECO:0000256" key="4">
    <source>
        <dbReference type="ARBA" id="ARBA00023328"/>
    </source>
</evidence>
<dbReference type="InterPro" id="IPR011009">
    <property type="entry name" value="Kinase-like_dom_sf"/>
</dbReference>
<dbReference type="GO" id="GO:0005634">
    <property type="term" value="C:nucleus"/>
    <property type="evidence" value="ECO:0007669"/>
    <property type="project" value="TreeGrafter"/>
</dbReference>
<gene>
    <name evidence="7" type="ORF">C9374_003353</name>
</gene>
<keyword evidence="3" id="KW-0995">Kinetochore</keyword>
<dbReference type="GO" id="GO:0004672">
    <property type="term" value="F:protein kinase activity"/>
    <property type="evidence" value="ECO:0007669"/>
    <property type="project" value="InterPro"/>
</dbReference>
<dbReference type="Proteomes" id="UP000816034">
    <property type="component" value="Unassembled WGS sequence"/>
</dbReference>
<dbReference type="SUPFAM" id="SSF56112">
    <property type="entry name" value="Protein kinase-like (PK-like)"/>
    <property type="match status" value="1"/>
</dbReference>
<evidence type="ECO:0000313" key="8">
    <source>
        <dbReference type="Proteomes" id="UP000816034"/>
    </source>
</evidence>
<dbReference type="SMART" id="SM00220">
    <property type="entry name" value="S_TKc"/>
    <property type="match status" value="1"/>
</dbReference>
<protein>
    <recommendedName>
        <fullName evidence="6">Protein kinase domain-containing protein</fullName>
    </recommendedName>
</protein>
<evidence type="ECO:0000259" key="6">
    <source>
        <dbReference type="PROSITE" id="PS50011"/>
    </source>
</evidence>
<proteinExistence type="predicted"/>
<evidence type="ECO:0000256" key="1">
    <source>
        <dbReference type="ARBA" id="ARBA00004629"/>
    </source>
</evidence>
<dbReference type="InterPro" id="IPR000719">
    <property type="entry name" value="Prot_kinase_dom"/>
</dbReference>
<evidence type="ECO:0000256" key="3">
    <source>
        <dbReference type="ARBA" id="ARBA00022838"/>
    </source>
</evidence>
<dbReference type="PROSITE" id="PS50011">
    <property type="entry name" value="PROTEIN_KINASE_DOM"/>
    <property type="match status" value="1"/>
</dbReference>
<evidence type="ECO:0000256" key="2">
    <source>
        <dbReference type="ARBA" id="ARBA00022454"/>
    </source>
</evidence>
<dbReference type="EMBL" id="PYSW02000018">
    <property type="protein sequence ID" value="KAG2385538.1"/>
    <property type="molecule type" value="Genomic_DNA"/>
</dbReference>
<keyword evidence="2" id="KW-0158">Chromosome</keyword>